<reference evidence="1" key="1">
    <citation type="journal article" date="2022" name="Int. J. Syst. Evol. Microbiol.">
        <title>Pseudomonas aegrilactucae sp. nov. and Pseudomonas morbosilactucae sp. nov., pathogens causing bacterial rot of lettuce in Japan.</title>
        <authorList>
            <person name="Sawada H."/>
            <person name="Fujikawa T."/>
            <person name="Satou M."/>
        </authorList>
    </citation>
    <scope>NUCLEOTIDE SEQUENCE</scope>
    <source>
        <strain evidence="1">0166_1</strain>
    </source>
</reference>
<keyword evidence="2" id="KW-1185">Reference proteome</keyword>
<dbReference type="RefSeq" id="WP_259313135.1">
    <property type="nucleotide sequence ID" value="NZ_CP087164.1"/>
</dbReference>
<dbReference type="SUPFAM" id="SSF141130">
    <property type="entry name" value="Acetamidase/Formamidase-like"/>
    <property type="match status" value="1"/>
</dbReference>
<dbReference type="Proteomes" id="UP001162834">
    <property type="component" value="Chromosome"/>
</dbReference>
<name>A0A9E6Y6B0_9ACTN</name>
<accession>A0A9E6Y6B0</accession>
<dbReference type="EMBL" id="CP087164">
    <property type="protein sequence ID" value="UGS39128.1"/>
    <property type="molecule type" value="Genomic_DNA"/>
</dbReference>
<gene>
    <name evidence="1" type="primary">amdA_3</name>
    <name evidence="1" type="ORF">DSM104329_05560</name>
</gene>
<organism evidence="1 2">
    <name type="scientific">Capillimicrobium parvum</name>
    <dbReference type="NCBI Taxonomy" id="2884022"/>
    <lineage>
        <taxon>Bacteria</taxon>
        <taxon>Bacillati</taxon>
        <taxon>Actinomycetota</taxon>
        <taxon>Thermoleophilia</taxon>
        <taxon>Solirubrobacterales</taxon>
        <taxon>Capillimicrobiaceae</taxon>
        <taxon>Capillimicrobium</taxon>
    </lineage>
</organism>
<dbReference type="KEGG" id="sbae:DSM104329_05560"/>
<dbReference type="PANTHER" id="PTHR31891:SF1">
    <property type="entry name" value="FORMAMIDASE C869.04-RELATED"/>
    <property type="match status" value="1"/>
</dbReference>
<dbReference type="GO" id="GO:0004040">
    <property type="term" value="F:amidase activity"/>
    <property type="evidence" value="ECO:0007669"/>
    <property type="project" value="UniProtKB-EC"/>
</dbReference>
<keyword evidence="1" id="KW-0378">Hydrolase</keyword>
<dbReference type="AlphaFoldDB" id="A0A9E6Y6B0"/>
<dbReference type="Pfam" id="PF03069">
    <property type="entry name" value="FmdA_AmdA"/>
    <property type="match status" value="1"/>
</dbReference>
<dbReference type="PANTHER" id="PTHR31891">
    <property type="entry name" value="FORMAMIDASE C869.04-RELATED"/>
    <property type="match status" value="1"/>
</dbReference>
<proteinExistence type="predicted"/>
<evidence type="ECO:0000313" key="2">
    <source>
        <dbReference type="Proteomes" id="UP001162834"/>
    </source>
</evidence>
<dbReference type="Gene3D" id="2.60.120.580">
    <property type="entry name" value="Acetamidase/Formamidase-like domains"/>
    <property type="match status" value="2"/>
</dbReference>
<protein>
    <submittedName>
        <fullName evidence="1">Acetamidase</fullName>
        <ecNumber evidence="1">3.5.1.4</ecNumber>
    </submittedName>
</protein>
<dbReference type="InterPro" id="IPR004304">
    <property type="entry name" value="FmdA_AmdA"/>
</dbReference>
<dbReference type="Gene3D" id="3.10.28.20">
    <property type="entry name" value="Acetamidase/Formamidase-like domains"/>
    <property type="match status" value="1"/>
</dbReference>
<evidence type="ECO:0000313" key="1">
    <source>
        <dbReference type="EMBL" id="UGS39128.1"/>
    </source>
</evidence>
<dbReference type="EC" id="3.5.1.4" evidence="1"/>
<sequence>MTVHRLAVERTRSILDDPQGAHNRLHPGVPPVLTIDPGDELEVECRDGMDGELLRAGSSAALAHIGLDANHSLTGPVVVRGAQPGDVLAVDILEVQPDPEGATAVIPGFGLLAGYFDAPFLVRWRIADGVARSDDLPGIAIRARPFLGAIAVAPSAPLLAQAREREAALARTGAMVLGPEPNAAVPGGAIGAEGLRTIPPRENGGNLDIRQLTAGSLLLLPVHVPGALLSLGDIHVAQGDGESCGTAIEASGIARVRVDLRAPGSGGWTPRFPAFEHTEEPAPRPRRWFATTGIPLTDDGENAGLDLRLAARRALEELVGWLVAERGLRAEQAYVLASVAADLRISQAVNVPNGMVSALLPLDVFEG</sequence>